<evidence type="ECO:0000256" key="1">
    <source>
        <dbReference type="SAM" id="MobiDB-lite"/>
    </source>
</evidence>
<protein>
    <submittedName>
        <fullName evidence="2">Uncharacterized protein</fullName>
    </submittedName>
</protein>
<dbReference type="Proteomes" id="UP001165122">
    <property type="component" value="Unassembled WGS sequence"/>
</dbReference>
<name>A0A9W7FLZ6_9STRA</name>
<organism evidence="2 3">
    <name type="scientific">Triparma laevis f. longispina</name>
    <dbReference type="NCBI Taxonomy" id="1714387"/>
    <lineage>
        <taxon>Eukaryota</taxon>
        <taxon>Sar</taxon>
        <taxon>Stramenopiles</taxon>
        <taxon>Ochrophyta</taxon>
        <taxon>Bolidophyceae</taxon>
        <taxon>Parmales</taxon>
        <taxon>Triparmaceae</taxon>
        <taxon>Triparma</taxon>
    </lineage>
</organism>
<keyword evidence="3" id="KW-1185">Reference proteome</keyword>
<evidence type="ECO:0000313" key="3">
    <source>
        <dbReference type="Proteomes" id="UP001165122"/>
    </source>
</evidence>
<sequence>MSSRCQAAKVTLEVVRGPTNLSVHELARPLSFVLAKLSPKPVGLALFAVFRGQGSSSVRKKCRVKCDGFDKTRVGEEVKAEVKVPAGVERASKVVFSWEACDGGGTPSGGAKDFTVNLSRNSFNIVRTRLPGRNSTQQMQFMYEIGAPREGVEGKDDNIFFKDTNKASYMEITVKLTGGVEKVGGGKFLESGMVKLVLCNLNEFGEPEEWKDTQDQARTAPLVVSESTCNNSGGGSRGKGRPYIRMLGFSDEENNDNDDETSSSGWIRFRIEEISKGNWWCLKVQGTGKLAGVKAAYSERFRVRSKEPSPRRGSGGGNGGGEVKENPNRTFFFNEKKMSLKEQQKTTQIITPELTSLASSKKEPRAKAPASRRMPSRQGKKRGYEKAEDEGEGEGGGGGGATVLKNPKRKKTKSLLVVDTAPELSHHPTSAFSLGQSPAGMKGMAMPAVPQSIQRTLSSPAMMQNEKSGGVSFIREEEFIPMLPSRSEPFLSFMSMSRITPMPRVTTEVAEGLRFTVGGKAKAKPMPRLRKKSAPAAIASIASVTPPNCGRGFTFQAREVFSPATCSLVEDKFCIALMEGEFGAFEPAMNEKDAAEILDMNLVPLGELNLGWDGGF</sequence>
<accession>A0A9W7FLZ6</accession>
<feature type="compositionally biased region" description="Basic residues" evidence="1">
    <location>
        <begin position="374"/>
        <end position="383"/>
    </location>
</feature>
<evidence type="ECO:0000313" key="2">
    <source>
        <dbReference type="EMBL" id="GMI14608.1"/>
    </source>
</evidence>
<dbReference type="EMBL" id="BRXW01000216">
    <property type="protein sequence ID" value="GMI14608.1"/>
    <property type="molecule type" value="Genomic_DNA"/>
</dbReference>
<proteinExistence type="predicted"/>
<dbReference type="AlphaFoldDB" id="A0A9W7FLZ6"/>
<comment type="caution">
    <text evidence="2">The sequence shown here is derived from an EMBL/GenBank/DDBJ whole genome shotgun (WGS) entry which is preliminary data.</text>
</comment>
<feature type="compositionally biased region" description="Basic and acidic residues" evidence="1">
    <location>
        <begin position="334"/>
        <end position="344"/>
    </location>
</feature>
<dbReference type="OrthoDB" id="10604293at2759"/>
<gene>
    <name evidence="2" type="ORF">TrLO_g7158</name>
</gene>
<reference evidence="3" key="1">
    <citation type="journal article" date="2023" name="Commun. Biol.">
        <title>Genome analysis of Parmales, the sister group of diatoms, reveals the evolutionary specialization of diatoms from phago-mixotrophs to photoautotrophs.</title>
        <authorList>
            <person name="Ban H."/>
            <person name="Sato S."/>
            <person name="Yoshikawa S."/>
            <person name="Yamada K."/>
            <person name="Nakamura Y."/>
            <person name="Ichinomiya M."/>
            <person name="Sato N."/>
            <person name="Blanc-Mathieu R."/>
            <person name="Endo H."/>
            <person name="Kuwata A."/>
            <person name="Ogata H."/>
        </authorList>
    </citation>
    <scope>NUCLEOTIDE SEQUENCE [LARGE SCALE GENOMIC DNA]</scope>
    <source>
        <strain evidence="3">NIES 3700</strain>
    </source>
</reference>
<feature type="compositionally biased region" description="Polar residues" evidence="1">
    <location>
        <begin position="345"/>
        <end position="359"/>
    </location>
</feature>
<feature type="region of interest" description="Disordered" evidence="1">
    <location>
        <begin position="302"/>
        <end position="408"/>
    </location>
</feature>